<evidence type="ECO:0000313" key="3">
    <source>
        <dbReference type="RefSeq" id="XP_027071945.1"/>
    </source>
</evidence>
<feature type="domain" description="RNase H type-1" evidence="1">
    <location>
        <begin position="198"/>
        <end position="301"/>
    </location>
</feature>
<organism evidence="2 3">
    <name type="scientific">Coffea arabica</name>
    <name type="common">Arabian coffee</name>
    <dbReference type="NCBI Taxonomy" id="13443"/>
    <lineage>
        <taxon>Eukaryota</taxon>
        <taxon>Viridiplantae</taxon>
        <taxon>Streptophyta</taxon>
        <taxon>Embryophyta</taxon>
        <taxon>Tracheophyta</taxon>
        <taxon>Spermatophyta</taxon>
        <taxon>Magnoliopsida</taxon>
        <taxon>eudicotyledons</taxon>
        <taxon>Gunneridae</taxon>
        <taxon>Pentapetalae</taxon>
        <taxon>asterids</taxon>
        <taxon>lamiids</taxon>
        <taxon>Gentianales</taxon>
        <taxon>Rubiaceae</taxon>
        <taxon>Ixoroideae</taxon>
        <taxon>Gardenieae complex</taxon>
        <taxon>Bertiereae - Coffeeae clade</taxon>
        <taxon>Coffeeae</taxon>
        <taxon>Coffea</taxon>
    </lineage>
</organism>
<dbReference type="AlphaFoldDB" id="A0A6P6T1I0"/>
<dbReference type="OrthoDB" id="696485at2759"/>
<dbReference type="InterPro" id="IPR052929">
    <property type="entry name" value="RNase_H-like_EbsB-rel"/>
</dbReference>
<name>A0A6P6T1I0_COFAR</name>
<dbReference type="PANTHER" id="PTHR47074:SF21">
    <property type="entry name" value="RNASE H TYPE-1 DOMAIN-CONTAINING PROTEIN"/>
    <property type="match status" value="1"/>
</dbReference>
<dbReference type="CDD" id="cd06222">
    <property type="entry name" value="RNase_H_like"/>
    <property type="match status" value="1"/>
</dbReference>
<keyword evidence="2" id="KW-1185">Reference proteome</keyword>
<dbReference type="GO" id="GO:0003676">
    <property type="term" value="F:nucleic acid binding"/>
    <property type="evidence" value="ECO:0007669"/>
    <property type="project" value="InterPro"/>
</dbReference>
<reference evidence="3" key="2">
    <citation type="submission" date="2025-08" db="UniProtKB">
        <authorList>
            <consortium name="RefSeq"/>
        </authorList>
    </citation>
    <scope>IDENTIFICATION</scope>
    <source>
        <tissue evidence="3">Leaves</tissue>
    </source>
</reference>
<dbReference type="Pfam" id="PF13456">
    <property type="entry name" value="RVT_3"/>
    <property type="match status" value="1"/>
</dbReference>
<dbReference type="PANTHER" id="PTHR47074">
    <property type="entry name" value="BNAC02G40300D PROTEIN"/>
    <property type="match status" value="1"/>
</dbReference>
<dbReference type="InterPro" id="IPR002156">
    <property type="entry name" value="RNaseH_domain"/>
</dbReference>
<dbReference type="Proteomes" id="UP001652660">
    <property type="component" value="Chromosome 6e"/>
</dbReference>
<proteinExistence type="predicted"/>
<accession>A0A6P6T1I0</accession>
<sequence>MKDKEIQGRKDQEDASTSIHSTSKQMWSCLWKLNIKHKLKTFMWKCINSALPVNEVIFNRMKKGDPICKAKQVWHIAPIQWKSAMGKQGCFKAWWNEIVGTRSRQDGAEHLGLTVNILWQVWKSRNELEFNNKQRHAMTTILKAQEEWIEFCEAYKDKEQMITEETAANQTQRIEVENAEVIKVKIATLRRSNSKEIGIGVTAMTEGDVVVAAWAIHERSYNCPQLDEAEAIKIAMSKLAINGWRKIIIQSCNKQLLQQIHSGNASNIKLHTLVEDILSLKTLFHMCSFCIISKSVNHVSIRVSDYALDILHDEEWINPLCC</sequence>
<reference evidence="2" key="1">
    <citation type="journal article" date="2025" name="Foods">
        <title>Unveiling the Microbial Signatures of Arabica Coffee Cherries: Insights into Ripeness Specific Diversity, Functional Traits, and Implications for Quality and Safety.</title>
        <authorList>
            <consortium name="RefSeq"/>
            <person name="Tenea G.N."/>
            <person name="Cifuentes V."/>
            <person name="Reyes P."/>
            <person name="Cevallos-Vallejos M."/>
        </authorList>
    </citation>
    <scope>NUCLEOTIDE SEQUENCE [LARGE SCALE GENOMIC DNA]</scope>
</reference>
<dbReference type="RefSeq" id="XP_027071945.1">
    <property type="nucleotide sequence ID" value="XM_027216144.1"/>
</dbReference>
<dbReference type="GO" id="GO:0004523">
    <property type="term" value="F:RNA-DNA hybrid ribonuclease activity"/>
    <property type="evidence" value="ECO:0007669"/>
    <property type="project" value="InterPro"/>
</dbReference>
<dbReference type="GeneID" id="113696758"/>
<dbReference type="InterPro" id="IPR044730">
    <property type="entry name" value="RNase_H-like_dom_plant"/>
</dbReference>
<gene>
    <name evidence="3" type="primary">LOC113696758</name>
</gene>
<evidence type="ECO:0000313" key="2">
    <source>
        <dbReference type="Proteomes" id="UP001652660"/>
    </source>
</evidence>
<evidence type="ECO:0000259" key="1">
    <source>
        <dbReference type="Pfam" id="PF13456"/>
    </source>
</evidence>
<protein>
    <recommendedName>
        <fullName evidence="1">RNase H type-1 domain-containing protein</fullName>
    </recommendedName>
</protein>